<evidence type="ECO:0000256" key="1">
    <source>
        <dbReference type="PROSITE-ProRule" id="PRU00042"/>
    </source>
</evidence>
<keyword evidence="1" id="KW-0479">Metal-binding</keyword>
<keyword evidence="1" id="KW-0863">Zinc-finger</keyword>
<dbReference type="PROSITE" id="PS00028">
    <property type="entry name" value="ZINC_FINGER_C2H2_1"/>
    <property type="match status" value="2"/>
</dbReference>
<organism evidence="3 4">
    <name type="scientific">Saccharata proteae CBS 121410</name>
    <dbReference type="NCBI Taxonomy" id="1314787"/>
    <lineage>
        <taxon>Eukaryota</taxon>
        <taxon>Fungi</taxon>
        <taxon>Dikarya</taxon>
        <taxon>Ascomycota</taxon>
        <taxon>Pezizomycotina</taxon>
        <taxon>Dothideomycetes</taxon>
        <taxon>Dothideomycetes incertae sedis</taxon>
        <taxon>Botryosphaeriales</taxon>
        <taxon>Saccharataceae</taxon>
        <taxon>Saccharata</taxon>
    </lineage>
</organism>
<proteinExistence type="predicted"/>
<dbReference type="OrthoDB" id="654211at2759"/>
<protein>
    <recommendedName>
        <fullName evidence="2">C2H2-type domain-containing protein</fullName>
    </recommendedName>
</protein>
<evidence type="ECO:0000259" key="2">
    <source>
        <dbReference type="PROSITE" id="PS50157"/>
    </source>
</evidence>
<keyword evidence="1" id="KW-0862">Zinc</keyword>
<gene>
    <name evidence="3" type="ORF">K490DRAFT_53214</name>
</gene>
<reference evidence="3" key="1">
    <citation type="journal article" date="2020" name="Stud. Mycol.">
        <title>101 Dothideomycetes genomes: a test case for predicting lifestyles and emergence of pathogens.</title>
        <authorList>
            <person name="Haridas S."/>
            <person name="Albert R."/>
            <person name="Binder M."/>
            <person name="Bloem J."/>
            <person name="Labutti K."/>
            <person name="Salamov A."/>
            <person name="Andreopoulos B."/>
            <person name="Baker S."/>
            <person name="Barry K."/>
            <person name="Bills G."/>
            <person name="Bluhm B."/>
            <person name="Cannon C."/>
            <person name="Castanera R."/>
            <person name="Culley D."/>
            <person name="Daum C."/>
            <person name="Ezra D."/>
            <person name="Gonzalez J."/>
            <person name="Henrissat B."/>
            <person name="Kuo A."/>
            <person name="Liang C."/>
            <person name="Lipzen A."/>
            <person name="Lutzoni F."/>
            <person name="Magnuson J."/>
            <person name="Mondo S."/>
            <person name="Nolan M."/>
            <person name="Ohm R."/>
            <person name="Pangilinan J."/>
            <person name="Park H.-J."/>
            <person name="Ramirez L."/>
            <person name="Alfaro M."/>
            <person name="Sun H."/>
            <person name="Tritt A."/>
            <person name="Yoshinaga Y."/>
            <person name="Zwiers L.-H."/>
            <person name="Turgeon B."/>
            <person name="Goodwin S."/>
            <person name="Spatafora J."/>
            <person name="Crous P."/>
            <person name="Grigoriev I."/>
        </authorList>
    </citation>
    <scope>NUCLEOTIDE SEQUENCE</scope>
    <source>
        <strain evidence="3">CBS 121410</strain>
    </source>
</reference>
<sequence>MTAKNYVCTFCEETFKSKAYWRTHEEELHEQPRRWTCPDCYRTFHAEKKYRHHHAGSHGCANCILSKHEERMQNPKSRSCAERRVLRVHNKQAYGCGFCAHLLGSWGERCDHIAGHYERGAAKRDWDFSNVVRGLLIQPKMAEAWMALLRAEHGDDREAWPKFAWDKKDARDLHRALEQNGAVRDRVAALAQSAYDLGRPMDHVALVTEPKSDIPSRALHQTESVKAEPYRRIPATVIQPIQHRASETLVVPVSSQPLSIPHTETPVPQVDQPMTDMDFLHNALNEQLDSGPFIAPDFDFHPDWSLAQGESNILTFDYPGAYTEFEARRL</sequence>
<dbReference type="EMBL" id="ML978711">
    <property type="protein sequence ID" value="KAF2092059.1"/>
    <property type="molecule type" value="Genomic_DNA"/>
</dbReference>
<comment type="caution">
    <text evidence="3">The sequence shown here is derived from an EMBL/GenBank/DDBJ whole genome shotgun (WGS) entry which is preliminary data.</text>
</comment>
<dbReference type="SMART" id="SM00355">
    <property type="entry name" value="ZnF_C2H2"/>
    <property type="match status" value="3"/>
</dbReference>
<dbReference type="Proteomes" id="UP000799776">
    <property type="component" value="Unassembled WGS sequence"/>
</dbReference>
<evidence type="ECO:0000313" key="3">
    <source>
        <dbReference type="EMBL" id="KAF2092059.1"/>
    </source>
</evidence>
<name>A0A9P4I405_9PEZI</name>
<accession>A0A9P4I405</accession>
<dbReference type="GO" id="GO:0008270">
    <property type="term" value="F:zinc ion binding"/>
    <property type="evidence" value="ECO:0007669"/>
    <property type="project" value="UniProtKB-KW"/>
</dbReference>
<keyword evidence="4" id="KW-1185">Reference proteome</keyword>
<dbReference type="InterPro" id="IPR013087">
    <property type="entry name" value="Znf_C2H2_type"/>
</dbReference>
<dbReference type="Gene3D" id="3.30.160.60">
    <property type="entry name" value="Classic Zinc Finger"/>
    <property type="match status" value="1"/>
</dbReference>
<evidence type="ECO:0000313" key="4">
    <source>
        <dbReference type="Proteomes" id="UP000799776"/>
    </source>
</evidence>
<dbReference type="AlphaFoldDB" id="A0A9P4I405"/>
<dbReference type="PROSITE" id="PS50157">
    <property type="entry name" value="ZINC_FINGER_C2H2_2"/>
    <property type="match status" value="1"/>
</dbReference>
<feature type="domain" description="C2H2-type" evidence="2">
    <location>
        <begin position="6"/>
        <end position="34"/>
    </location>
</feature>